<evidence type="ECO:0000259" key="3">
    <source>
        <dbReference type="PROSITE" id="PS50977"/>
    </source>
</evidence>
<gene>
    <name evidence="4" type="ORF">ACFO4N_13020</name>
</gene>
<dbReference type="PANTHER" id="PTHR43479:SF22">
    <property type="entry name" value="TRANSCRIPTIONAL REGULATOR, TETR FAMILY"/>
    <property type="match status" value="1"/>
</dbReference>
<name>A0ABV9GNN9_9BACL</name>
<dbReference type="Pfam" id="PF00440">
    <property type="entry name" value="TetR_N"/>
    <property type="match status" value="1"/>
</dbReference>
<dbReference type="PRINTS" id="PR00455">
    <property type="entry name" value="HTHTETR"/>
</dbReference>
<sequence length="288" mass="32891">MSKKTAILKSAMTLFSQKGFHTTSIQEIADASNVSKGTIYTYFSSKEDLLSSIFKHYIDNLDASIHEVLSAELQPKEKFLRLIEVSLREQLEFKGFFDMTHRDQTVRVIKDIKDLIFSMHEKALAAVKNILREMYGEKALPYLPDVFIYLQGMSAAYIHLLIAKDGIIDIDRLATFLYKRMDQMIGAMIAENEKPMLTENFLEQIRRGMLAKGGTGLSGVLKTMKDVLDSLNLEEKKQKELRRSIEFLAAEIPKDEPQTFLIKGVLSNFHGIPELEGFCKQIERDLDL</sequence>
<keyword evidence="1 2" id="KW-0238">DNA-binding</keyword>
<feature type="domain" description="HTH tetR-type" evidence="3">
    <location>
        <begin position="1"/>
        <end position="61"/>
    </location>
</feature>
<protein>
    <submittedName>
        <fullName evidence="4">TetR/AcrR family transcriptional regulator</fullName>
    </submittedName>
</protein>
<dbReference type="InterPro" id="IPR023772">
    <property type="entry name" value="DNA-bd_HTH_TetR-type_CS"/>
</dbReference>
<comment type="caution">
    <text evidence="4">The sequence shown here is derived from an EMBL/GenBank/DDBJ whole genome shotgun (WGS) entry which is preliminary data.</text>
</comment>
<evidence type="ECO:0000313" key="4">
    <source>
        <dbReference type="EMBL" id="MFC4619637.1"/>
    </source>
</evidence>
<dbReference type="EMBL" id="JBHSFW010000010">
    <property type="protein sequence ID" value="MFC4619637.1"/>
    <property type="molecule type" value="Genomic_DNA"/>
</dbReference>
<dbReference type="PROSITE" id="PS01081">
    <property type="entry name" value="HTH_TETR_1"/>
    <property type="match status" value="1"/>
</dbReference>
<dbReference type="PANTHER" id="PTHR43479">
    <property type="entry name" value="ACREF/ENVCD OPERON REPRESSOR-RELATED"/>
    <property type="match status" value="1"/>
</dbReference>
<accession>A0ABV9GNN9</accession>
<dbReference type="InterPro" id="IPR009057">
    <property type="entry name" value="Homeodomain-like_sf"/>
</dbReference>
<organism evidence="4 5">
    <name type="scientific">Camelliibacillus cellulosilyticus</name>
    <dbReference type="NCBI Taxonomy" id="2174486"/>
    <lineage>
        <taxon>Bacteria</taxon>
        <taxon>Bacillati</taxon>
        <taxon>Bacillota</taxon>
        <taxon>Bacilli</taxon>
        <taxon>Bacillales</taxon>
        <taxon>Sporolactobacillaceae</taxon>
        <taxon>Camelliibacillus</taxon>
    </lineage>
</organism>
<feature type="DNA-binding region" description="H-T-H motif" evidence="2">
    <location>
        <begin position="24"/>
        <end position="43"/>
    </location>
</feature>
<reference evidence="5" key="1">
    <citation type="journal article" date="2019" name="Int. J. Syst. Evol. Microbiol.">
        <title>The Global Catalogue of Microorganisms (GCM) 10K type strain sequencing project: providing services to taxonomists for standard genome sequencing and annotation.</title>
        <authorList>
            <consortium name="The Broad Institute Genomics Platform"/>
            <consortium name="The Broad Institute Genome Sequencing Center for Infectious Disease"/>
            <person name="Wu L."/>
            <person name="Ma J."/>
        </authorList>
    </citation>
    <scope>NUCLEOTIDE SEQUENCE [LARGE SCALE GENOMIC DNA]</scope>
    <source>
        <strain evidence="5">CGMCC 1.16306</strain>
    </source>
</reference>
<dbReference type="InterPro" id="IPR050624">
    <property type="entry name" value="HTH-type_Tx_Regulator"/>
</dbReference>
<proteinExistence type="predicted"/>
<dbReference type="Gene3D" id="1.10.357.10">
    <property type="entry name" value="Tetracycline Repressor, domain 2"/>
    <property type="match status" value="1"/>
</dbReference>
<dbReference type="SUPFAM" id="SSF46689">
    <property type="entry name" value="Homeodomain-like"/>
    <property type="match status" value="1"/>
</dbReference>
<dbReference type="RefSeq" id="WP_376846728.1">
    <property type="nucleotide sequence ID" value="NZ_JBHSFW010000010.1"/>
</dbReference>
<evidence type="ECO:0000256" key="2">
    <source>
        <dbReference type="PROSITE-ProRule" id="PRU00335"/>
    </source>
</evidence>
<dbReference type="InterPro" id="IPR001647">
    <property type="entry name" value="HTH_TetR"/>
</dbReference>
<dbReference type="PROSITE" id="PS50977">
    <property type="entry name" value="HTH_TETR_2"/>
    <property type="match status" value="1"/>
</dbReference>
<evidence type="ECO:0000256" key="1">
    <source>
        <dbReference type="ARBA" id="ARBA00023125"/>
    </source>
</evidence>
<keyword evidence="5" id="KW-1185">Reference proteome</keyword>
<evidence type="ECO:0000313" key="5">
    <source>
        <dbReference type="Proteomes" id="UP001596022"/>
    </source>
</evidence>
<dbReference type="Proteomes" id="UP001596022">
    <property type="component" value="Unassembled WGS sequence"/>
</dbReference>